<dbReference type="PATRIC" id="fig|670052.7.peg.3203"/>
<sequence>MNDVMLAVDIGGTKTAVALVDSEDVILSRATRPTPGSAGPGAVVSTVVNLATELLDRMPQAILRGVGIGTAGVVDVRSGSIVSSTDTLAGWAGTPLADAVRRGMGTRLPVDAIVHVQNDVDAHAAGEIRHGAALGADSVLVVAVGTGVGAGVILGGRALRGARHVAGEIAHVPTPGAEHLTCTCGRSGHLEAIGSGLGLYRHYLWLGGDPAETDARGVAGRAATGDVLAARAVRDSAAAVGRAIAAVVTVLDPERVVITGSVPTIGDAWWSAMDAAFRAEVIDALQGVPLLAGTLGGDAPLRGAAASAWSALRGKS</sequence>
<evidence type="ECO:0000313" key="3">
    <source>
        <dbReference type="Proteomes" id="UP000092582"/>
    </source>
</evidence>
<evidence type="ECO:0000256" key="1">
    <source>
        <dbReference type="ARBA" id="ARBA00006479"/>
    </source>
</evidence>
<name>A0A1B1BN23_9MICO</name>
<protein>
    <recommendedName>
        <fullName evidence="4">Glucokinase</fullName>
    </recommendedName>
</protein>
<dbReference type="AlphaFoldDB" id="A0A1B1BN23"/>
<dbReference type="KEGG" id="cart:PA27867_3113"/>
<dbReference type="PANTHER" id="PTHR18964:SF169">
    <property type="entry name" value="N-ACETYLMANNOSAMINE KINASE"/>
    <property type="match status" value="1"/>
</dbReference>
<accession>A0A1B1BN23</accession>
<dbReference type="InterPro" id="IPR043129">
    <property type="entry name" value="ATPase_NBD"/>
</dbReference>
<reference evidence="2 3" key="1">
    <citation type="submission" date="2016-06" db="EMBL/GenBank/DDBJ databases">
        <title>Genome sequencing of Cryobacterium arcticum PAMC 27867.</title>
        <authorList>
            <person name="Lee J."/>
            <person name="Kim O.-S."/>
        </authorList>
    </citation>
    <scope>NUCLEOTIDE SEQUENCE [LARGE SCALE GENOMIC DNA]</scope>
    <source>
        <strain evidence="2 3">PAMC 27867</strain>
    </source>
</reference>
<evidence type="ECO:0000313" key="2">
    <source>
        <dbReference type="EMBL" id="ANP74047.1"/>
    </source>
</evidence>
<dbReference type="Gene3D" id="3.30.420.40">
    <property type="match status" value="2"/>
</dbReference>
<organism evidence="2 3">
    <name type="scientific">Cryobacterium arcticum</name>
    <dbReference type="NCBI Taxonomy" id="670052"/>
    <lineage>
        <taxon>Bacteria</taxon>
        <taxon>Bacillati</taxon>
        <taxon>Actinomycetota</taxon>
        <taxon>Actinomycetes</taxon>
        <taxon>Micrococcales</taxon>
        <taxon>Microbacteriaceae</taxon>
        <taxon>Cryobacterium</taxon>
    </lineage>
</organism>
<dbReference type="STRING" id="670052.PA27867_3113"/>
<dbReference type="Proteomes" id="UP000092582">
    <property type="component" value="Chromosome 1"/>
</dbReference>
<dbReference type="InterPro" id="IPR000600">
    <property type="entry name" value="ROK"/>
</dbReference>
<dbReference type="OrthoDB" id="8772678at2"/>
<evidence type="ECO:0008006" key="4">
    <source>
        <dbReference type="Google" id="ProtNLM"/>
    </source>
</evidence>
<dbReference type="EMBL" id="CP016282">
    <property type="protein sequence ID" value="ANP74047.1"/>
    <property type="molecule type" value="Genomic_DNA"/>
</dbReference>
<gene>
    <name evidence="2" type="ORF">PA27867_3113</name>
</gene>
<comment type="similarity">
    <text evidence="1">Belongs to the ROK (NagC/XylR) family.</text>
</comment>
<dbReference type="RefSeq" id="WP_066597905.1">
    <property type="nucleotide sequence ID" value="NZ_CP016282.1"/>
</dbReference>
<keyword evidence="3" id="KW-1185">Reference proteome</keyword>
<dbReference type="PANTHER" id="PTHR18964">
    <property type="entry name" value="ROK (REPRESSOR, ORF, KINASE) FAMILY"/>
    <property type="match status" value="1"/>
</dbReference>
<proteinExistence type="inferred from homology"/>
<dbReference type="Pfam" id="PF00480">
    <property type="entry name" value="ROK"/>
    <property type="match status" value="1"/>
</dbReference>
<dbReference type="SUPFAM" id="SSF53067">
    <property type="entry name" value="Actin-like ATPase domain"/>
    <property type="match status" value="1"/>
</dbReference>